<dbReference type="SUPFAM" id="SSF55729">
    <property type="entry name" value="Acyl-CoA N-acyltransferases (Nat)"/>
    <property type="match status" value="1"/>
</dbReference>
<dbReference type="Pfam" id="PF13302">
    <property type="entry name" value="Acetyltransf_3"/>
    <property type="match status" value="1"/>
</dbReference>
<dbReference type="Gene3D" id="3.40.630.30">
    <property type="match status" value="1"/>
</dbReference>
<dbReference type="PANTHER" id="PTHR43441">
    <property type="entry name" value="RIBOSOMAL-PROTEIN-SERINE ACETYLTRANSFERASE"/>
    <property type="match status" value="1"/>
</dbReference>
<proteinExistence type="predicted"/>
<keyword evidence="3" id="KW-1185">Reference proteome</keyword>
<dbReference type="RefSeq" id="WP_345705191.1">
    <property type="nucleotide sequence ID" value="NZ_BAABKV010000001.1"/>
</dbReference>
<feature type="domain" description="N-acetyltransferase" evidence="1">
    <location>
        <begin position="9"/>
        <end position="163"/>
    </location>
</feature>
<dbReference type="EC" id="2.3.-.-" evidence="2"/>
<dbReference type="InterPro" id="IPR051908">
    <property type="entry name" value="Ribosomal_N-acetyltransferase"/>
</dbReference>
<dbReference type="InterPro" id="IPR000182">
    <property type="entry name" value="GNAT_dom"/>
</dbReference>
<evidence type="ECO:0000259" key="1">
    <source>
        <dbReference type="PROSITE" id="PS51186"/>
    </source>
</evidence>
<sequence length="163" mass="17227">MNDLLTDRLAVHPLTAGEAERVVAADRGPDTAWAPDYPAEGERTGARMFLKACAAVGDPHPFGGYEIRLRAGGLAIGGIGFHGPPDAEGAVEIGYGLAESARGHGYAAEALRAVVEHARSLGVRHVRGNTTHDNVPSQRVMLAAGLVQVRTDEELVHYELTLS</sequence>
<dbReference type="Proteomes" id="UP001596435">
    <property type="component" value="Unassembled WGS sequence"/>
</dbReference>
<dbReference type="GO" id="GO:0016746">
    <property type="term" value="F:acyltransferase activity"/>
    <property type="evidence" value="ECO:0007669"/>
    <property type="project" value="UniProtKB-KW"/>
</dbReference>
<gene>
    <name evidence="2" type="ORF">ACFQMG_14930</name>
</gene>
<dbReference type="PROSITE" id="PS51186">
    <property type="entry name" value="GNAT"/>
    <property type="match status" value="1"/>
</dbReference>
<dbReference type="PANTHER" id="PTHR43441:SF6">
    <property type="entry name" value="N-ACETYLTRANSFERASE DOMAIN-CONTAINING PROTEIN"/>
    <property type="match status" value="1"/>
</dbReference>
<evidence type="ECO:0000313" key="3">
    <source>
        <dbReference type="Proteomes" id="UP001596435"/>
    </source>
</evidence>
<dbReference type="CDD" id="cd04301">
    <property type="entry name" value="NAT_SF"/>
    <property type="match status" value="1"/>
</dbReference>
<accession>A0ABW2FZ37</accession>
<evidence type="ECO:0000313" key="2">
    <source>
        <dbReference type="EMBL" id="MFC7180850.1"/>
    </source>
</evidence>
<dbReference type="EMBL" id="JBHTAJ010000024">
    <property type="protein sequence ID" value="MFC7180850.1"/>
    <property type="molecule type" value="Genomic_DNA"/>
</dbReference>
<reference evidence="3" key="1">
    <citation type="journal article" date="2019" name="Int. J. Syst. Evol. Microbiol.">
        <title>The Global Catalogue of Microorganisms (GCM) 10K type strain sequencing project: providing services to taxonomists for standard genome sequencing and annotation.</title>
        <authorList>
            <consortium name="The Broad Institute Genomics Platform"/>
            <consortium name="The Broad Institute Genome Sequencing Center for Infectious Disease"/>
            <person name="Wu L."/>
            <person name="Ma J."/>
        </authorList>
    </citation>
    <scope>NUCLEOTIDE SEQUENCE [LARGE SCALE GENOMIC DNA]</scope>
    <source>
        <strain evidence="3">CGMCC 1.12859</strain>
    </source>
</reference>
<name>A0ABW2FZ37_9ACTN</name>
<comment type="caution">
    <text evidence="2">The sequence shown here is derived from an EMBL/GenBank/DDBJ whole genome shotgun (WGS) entry which is preliminary data.</text>
</comment>
<keyword evidence="2" id="KW-0808">Transferase</keyword>
<keyword evidence="2" id="KW-0012">Acyltransferase</keyword>
<protein>
    <submittedName>
        <fullName evidence="2">GNAT family N-acetyltransferase</fullName>
        <ecNumber evidence="2">2.3.-.-</ecNumber>
    </submittedName>
</protein>
<dbReference type="InterPro" id="IPR016181">
    <property type="entry name" value="Acyl_CoA_acyltransferase"/>
</dbReference>
<organism evidence="2 3">
    <name type="scientific">Kitasatospora paranensis</name>
    <dbReference type="NCBI Taxonomy" id="258053"/>
    <lineage>
        <taxon>Bacteria</taxon>
        <taxon>Bacillati</taxon>
        <taxon>Actinomycetota</taxon>
        <taxon>Actinomycetes</taxon>
        <taxon>Kitasatosporales</taxon>
        <taxon>Streptomycetaceae</taxon>
        <taxon>Kitasatospora</taxon>
    </lineage>
</organism>